<evidence type="ECO:0000256" key="1">
    <source>
        <dbReference type="SAM" id="MobiDB-lite"/>
    </source>
</evidence>
<dbReference type="Proteomes" id="UP000265520">
    <property type="component" value="Unassembled WGS sequence"/>
</dbReference>
<reference evidence="2 3" key="1">
    <citation type="journal article" date="2018" name="Front. Plant Sci.">
        <title>Red Clover (Trifolium pratense) and Zigzag Clover (T. medium) - A Picture of Genomic Similarities and Differences.</title>
        <authorList>
            <person name="Dluhosova J."/>
            <person name="Istvanek J."/>
            <person name="Nedelnik J."/>
            <person name="Repkova J."/>
        </authorList>
    </citation>
    <scope>NUCLEOTIDE SEQUENCE [LARGE SCALE GENOMIC DNA]</scope>
    <source>
        <strain evidence="3">cv. 10/8</strain>
        <tissue evidence="2">Leaf</tissue>
    </source>
</reference>
<evidence type="ECO:0000313" key="2">
    <source>
        <dbReference type="EMBL" id="MCI29755.1"/>
    </source>
</evidence>
<dbReference type="AlphaFoldDB" id="A0A392R2I4"/>
<keyword evidence="3" id="KW-1185">Reference proteome</keyword>
<evidence type="ECO:0000313" key="3">
    <source>
        <dbReference type="Proteomes" id="UP000265520"/>
    </source>
</evidence>
<organism evidence="2 3">
    <name type="scientific">Trifolium medium</name>
    <dbReference type="NCBI Taxonomy" id="97028"/>
    <lineage>
        <taxon>Eukaryota</taxon>
        <taxon>Viridiplantae</taxon>
        <taxon>Streptophyta</taxon>
        <taxon>Embryophyta</taxon>
        <taxon>Tracheophyta</taxon>
        <taxon>Spermatophyta</taxon>
        <taxon>Magnoliopsida</taxon>
        <taxon>eudicotyledons</taxon>
        <taxon>Gunneridae</taxon>
        <taxon>Pentapetalae</taxon>
        <taxon>rosids</taxon>
        <taxon>fabids</taxon>
        <taxon>Fabales</taxon>
        <taxon>Fabaceae</taxon>
        <taxon>Papilionoideae</taxon>
        <taxon>50 kb inversion clade</taxon>
        <taxon>NPAAA clade</taxon>
        <taxon>Hologalegina</taxon>
        <taxon>IRL clade</taxon>
        <taxon>Trifolieae</taxon>
        <taxon>Trifolium</taxon>
    </lineage>
</organism>
<comment type="caution">
    <text evidence="2">The sequence shown here is derived from an EMBL/GenBank/DDBJ whole genome shotgun (WGS) entry which is preliminary data.</text>
</comment>
<protein>
    <submittedName>
        <fullName evidence="2">Uncharacterized protein</fullName>
    </submittedName>
</protein>
<accession>A0A392R2I4</accession>
<feature type="non-terminal residue" evidence="2">
    <location>
        <position position="23"/>
    </location>
</feature>
<feature type="region of interest" description="Disordered" evidence="1">
    <location>
        <begin position="1"/>
        <end position="23"/>
    </location>
</feature>
<proteinExistence type="predicted"/>
<dbReference type="EMBL" id="LXQA010174803">
    <property type="protein sequence ID" value="MCI29755.1"/>
    <property type="molecule type" value="Genomic_DNA"/>
</dbReference>
<name>A0A392R2I4_9FABA</name>
<sequence>MVRGGGDLPMRRDDQHVPGMLGG</sequence>